<sequence length="387" mass="42234">MNSSNNAIRHLPLNTASLKALLQTWRAEYPQSGVLALLPESEKDNLHLLQSCCGDQGIPLAGAIFPALLIGDEFLQEGVLLFRFDEWVPSFLIPEINDGQSPPEEKISQALIPTIETEGPDATKPSLYMIFDGLLPNIASILDGLYLQLSDRVSYAGVNAGSETFQPMPCLFDENRVVGNGVLCLLIPAHNVTVLEHGYTAPMHAMSATSTNGNQILSIDWRPAFEVYQEIIKQEYGIALTQENFYHYAVHFPFGIPRANEDLVVRIPVALNEDGSLFCVGEVPENAMLVLLRAPEAGEGDCINHLAAGLQSNNGSMRGRSILTFYCAGRRMHLGEKSLQELTNLLKETGAAHLAGALSLGEIGSTGEWDYPMFHNATLVCTPWGTN</sequence>
<dbReference type="Pfam" id="PF08495">
    <property type="entry name" value="FIST"/>
    <property type="match status" value="1"/>
</dbReference>
<keyword evidence="4" id="KW-1185">Reference proteome</keyword>
<protein>
    <submittedName>
        <fullName evidence="3">Histidine kinase</fullName>
    </submittedName>
</protein>
<dbReference type="SMART" id="SM00897">
    <property type="entry name" value="FIST"/>
    <property type="match status" value="1"/>
</dbReference>
<dbReference type="PANTHER" id="PTHR40252">
    <property type="entry name" value="BLR0328 PROTEIN"/>
    <property type="match status" value="1"/>
</dbReference>
<accession>A0A370DR19</accession>
<name>A0A370DR19_9GAMM</name>
<evidence type="ECO:0000259" key="1">
    <source>
        <dbReference type="SMART" id="SM00897"/>
    </source>
</evidence>
<feature type="domain" description="FIST" evidence="1">
    <location>
        <begin position="30"/>
        <end position="223"/>
    </location>
</feature>
<proteinExistence type="predicted"/>
<comment type="caution">
    <text evidence="3">The sequence shown here is derived from an EMBL/GenBank/DDBJ whole genome shotgun (WGS) entry which is preliminary data.</text>
</comment>
<dbReference type="GO" id="GO:0016301">
    <property type="term" value="F:kinase activity"/>
    <property type="evidence" value="ECO:0007669"/>
    <property type="project" value="UniProtKB-KW"/>
</dbReference>
<dbReference type="AlphaFoldDB" id="A0A370DR19"/>
<evidence type="ECO:0000259" key="2">
    <source>
        <dbReference type="SMART" id="SM01204"/>
    </source>
</evidence>
<dbReference type="Proteomes" id="UP000254771">
    <property type="component" value="Unassembled WGS sequence"/>
</dbReference>
<dbReference type="InterPro" id="IPR019494">
    <property type="entry name" value="FIST_C"/>
</dbReference>
<keyword evidence="3" id="KW-0808">Transferase</keyword>
<dbReference type="InterPro" id="IPR013702">
    <property type="entry name" value="FIST_domain_N"/>
</dbReference>
<keyword evidence="3" id="KW-0418">Kinase</keyword>
<evidence type="ECO:0000313" key="3">
    <source>
        <dbReference type="EMBL" id="RDH86762.1"/>
    </source>
</evidence>
<reference evidence="3 4" key="1">
    <citation type="journal article" date="2018" name="ISME J.">
        <title>Endosymbiont genomes yield clues of tubeworm success.</title>
        <authorList>
            <person name="Li Y."/>
            <person name="Liles M.R."/>
            <person name="Halanych K.M."/>
        </authorList>
    </citation>
    <scope>NUCLEOTIDE SEQUENCE [LARGE SCALE GENOMIC DNA]</scope>
    <source>
        <strain evidence="3">A1462</strain>
    </source>
</reference>
<dbReference type="Pfam" id="PF10442">
    <property type="entry name" value="FIST_C"/>
    <property type="match status" value="1"/>
</dbReference>
<feature type="domain" description="FIST C-domain" evidence="2">
    <location>
        <begin position="224"/>
        <end position="366"/>
    </location>
</feature>
<dbReference type="SMART" id="SM01204">
    <property type="entry name" value="FIST_C"/>
    <property type="match status" value="1"/>
</dbReference>
<evidence type="ECO:0000313" key="4">
    <source>
        <dbReference type="Proteomes" id="UP000254771"/>
    </source>
</evidence>
<gene>
    <name evidence="3" type="ORF">DIZ78_07665</name>
</gene>
<dbReference type="EMBL" id="QFXE01000008">
    <property type="protein sequence ID" value="RDH86762.1"/>
    <property type="molecule type" value="Genomic_DNA"/>
</dbReference>
<dbReference type="PANTHER" id="PTHR40252:SF2">
    <property type="entry name" value="BLR0328 PROTEIN"/>
    <property type="match status" value="1"/>
</dbReference>
<organism evidence="3 4">
    <name type="scientific">endosymbiont of Escarpia spicata</name>
    <dbReference type="NCBI Taxonomy" id="2200908"/>
    <lineage>
        <taxon>Bacteria</taxon>
        <taxon>Pseudomonadati</taxon>
        <taxon>Pseudomonadota</taxon>
        <taxon>Gammaproteobacteria</taxon>
        <taxon>sulfur-oxidizing symbionts</taxon>
    </lineage>
</organism>